<evidence type="ECO:0000313" key="4">
    <source>
        <dbReference type="EMBL" id="KMS52471.1"/>
    </source>
</evidence>
<dbReference type="EMBL" id="JACT01000006">
    <property type="protein sequence ID" value="KMS52471.1"/>
    <property type="molecule type" value="Genomic_DNA"/>
</dbReference>
<dbReference type="PATRIC" id="fig|1420583.3.peg.4152"/>
<dbReference type="PANTHER" id="PTHR30273:SF2">
    <property type="entry name" value="PROTEIN FECR"/>
    <property type="match status" value="1"/>
</dbReference>
<proteinExistence type="predicted"/>
<protein>
    <recommendedName>
        <fullName evidence="6">Iron dicitrate transport regulator FecR</fullName>
    </recommendedName>
</protein>
<dbReference type="InterPro" id="IPR032623">
    <property type="entry name" value="FecR_N"/>
</dbReference>
<feature type="transmembrane region" description="Helical" evidence="1">
    <location>
        <begin position="81"/>
        <end position="102"/>
    </location>
</feature>
<comment type="caution">
    <text evidence="4">The sequence shown here is derived from an EMBL/GenBank/DDBJ whole genome shotgun (WGS) entry which is preliminary data.</text>
</comment>
<evidence type="ECO:0000259" key="2">
    <source>
        <dbReference type="Pfam" id="PF04773"/>
    </source>
</evidence>
<dbReference type="Pfam" id="PF04773">
    <property type="entry name" value="FecR"/>
    <property type="match status" value="1"/>
</dbReference>
<gene>
    <name evidence="4" type="ORF">V473_21690</name>
</gene>
<keyword evidence="1" id="KW-0812">Transmembrane</keyword>
<evidence type="ECO:0000313" key="5">
    <source>
        <dbReference type="Proteomes" id="UP000052232"/>
    </source>
</evidence>
<accession>A0A0J7XKA3</accession>
<dbReference type="InterPro" id="IPR006860">
    <property type="entry name" value="FecR"/>
</dbReference>
<dbReference type="Proteomes" id="UP000052232">
    <property type="component" value="Unassembled WGS sequence"/>
</dbReference>
<dbReference type="AlphaFoldDB" id="A0A0J7XKA3"/>
<feature type="domain" description="FecR protein" evidence="2">
    <location>
        <begin position="109"/>
        <end position="199"/>
    </location>
</feature>
<keyword evidence="1" id="KW-0472">Membrane</keyword>
<dbReference type="Gene3D" id="2.60.120.1440">
    <property type="match status" value="1"/>
</dbReference>
<organism evidence="4 5">
    <name type="scientific">Sphingobium cupriresistens LL01</name>
    <dbReference type="NCBI Taxonomy" id="1420583"/>
    <lineage>
        <taxon>Bacteria</taxon>
        <taxon>Pseudomonadati</taxon>
        <taxon>Pseudomonadota</taxon>
        <taxon>Alphaproteobacteria</taxon>
        <taxon>Sphingomonadales</taxon>
        <taxon>Sphingomonadaceae</taxon>
        <taxon>Sphingobium</taxon>
    </lineage>
</organism>
<evidence type="ECO:0008006" key="6">
    <source>
        <dbReference type="Google" id="ProtNLM"/>
    </source>
</evidence>
<name>A0A0J7XKA3_9SPHN</name>
<sequence>MTADRIETLREEAICWHVRIADGSADDWEAFVVWLGADSAHAEAYDAIEAVDAEAGPAILEAQPPMPRAANDDSPSLSRRWWWGGGVAASVALAAIFGPGLVQRGDPYQVATLAGQTRTVALPSGDRIALNGNSSITLDHQNPRFAKLERGEAIFTIRHDPKSPFVVHVGDERIQDVGTVFNVIRDEVGVRVAVAEGSVLYNPESEAVTLAAGESLRDPGGNSAIIRTGVDPTAVGSWREGRLSYTATPLSLVAADLARAIGEKVKLDPVLENQRFTGTITLDTDRARLFADLAVLLNVRAEHSASGWKLVARNRAGR</sequence>
<evidence type="ECO:0000256" key="1">
    <source>
        <dbReference type="SAM" id="Phobius"/>
    </source>
</evidence>
<keyword evidence="5" id="KW-1185">Reference proteome</keyword>
<dbReference type="PIRSF" id="PIRSF018266">
    <property type="entry name" value="FecR"/>
    <property type="match status" value="1"/>
</dbReference>
<reference evidence="4 5" key="1">
    <citation type="journal article" date="2015" name="G3 (Bethesda)">
        <title>Insights into Ongoing Evolution of the Hexachlorocyclohexane Catabolic Pathway from Comparative Genomics of Ten Sphingomonadaceae Strains.</title>
        <authorList>
            <person name="Pearce S.L."/>
            <person name="Oakeshott J.G."/>
            <person name="Pandey G."/>
        </authorList>
    </citation>
    <scope>NUCLEOTIDE SEQUENCE [LARGE SCALE GENOMIC DNA]</scope>
    <source>
        <strain evidence="4 5">LL01</strain>
    </source>
</reference>
<dbReference type="STRING" id="1420583.V473_21690"/>
<feature type="domain" description="FecR N-terminal" evidence="3">
    <location>
        <begin position="11"/>
        <end position="51"/>
    </location>
</feature>
<dbReference type="GO" id="GO:0016989">
    <property type="term" value="F:sigma factor antagonist activity"/>
    <property type="evidence" value="ECO:0007669"/>
    <property type="project" value="TreeGrafter"/>
</dbReference>
<dbReference type="RefSeq" id="WP_066609036.1">
    <property type="nucleotide sequence ID" value="NZ_KQ130437.1"/>
</dbReference>
<keyword evidence="1" id="KW-1133">Transmembrane helix</keyword>
<dbReference type="PANTHER" id="PTHR30273">
    <property type="entry name" value="PERIPLASMIC SIGNAL SENSOR AND SIGMA FACTOR ACTIVATOR FECR-RELATED"/>
    <property type="match status" value="1"/>
</dbReference>
<evidence type="ECO:0000259" key="3">
    <source>
        <dbReference type="Pfam" id="PF16220"/>
    </source>
</evidence>
<dbReference type="Pfam" id="PF16220">
    <property type="entry name" value="DUF4880"/>
    <property type="match status" value="1"/>
</dbReference>
<dbReference type="InterPro" id="IPR012373">
    <property type="entry name" value="Ferrdict_sens_TM"/>
</dbReference>